<geneLocation type="plastid" evidence="14"/>
<dbReference type="PANTHER" id="PTHR43418">
    <property type="entry name" value="MULTIFUNCTIONAL TRYPTOPHAN BIOSYNTHESIS PROTEIN-RELATED"/>
    <property type="match status" value="1"/>
</dbReference>
<dbReference type="AlphaFoldDB" id="A0A1C9CCG9"/>
<comment type="pathway">
    <text evidence="1 12">Pyrimidine metabolism; UMP biosynthesis via de novo pathway; (S)-dihydroorotate from bicarbonate: step 1/3.</text>
</comment>
<dbReference type="Pfam" id="PF00117">
    <property type="entry name" value="GATase"/>
    <property type="match status" value="1"/>
</dbReference>
<dbReference type="PROSITE" id="PS51273">
    <property type="entry name" value="GATASE_TYPE_1"/>
    <property type="match status" value="1"/>
</dbReference>
<keyword evidence="8 12" id="KW-0665">Pyrimidine biosynthesis</keyword>
<comment type="catalytic activity">
    <reaction evidence="11 12">
        <text>L-glutamine + H2O = L-glutamate + NH4(+)</text>
        <dbReference type="Rhea" id="RHEA:15889"/>
        <dbReference type="ChEBI" id="CHEBI:15377"/>
        <dbReference type="ChEBI" id="CHEBI:28938"/>
        <dbReference type="ChEBI" id="CHEBI:29985"/>
        <dbReference type="ChEBI" id="CHEBI:58359"/>
    </reaction>
</comment>
<evidence type="ECO:0000256" key="8">
    <source>
        <dbReference type="ARBA" id="ARBA00022975"/>
    </source>
</evidence>
<dbReference type="NCBIfam" id="TIGR01368">
    <property type="entry name" value="CPSaseIIsmall"/>
    <property type="match status" value="1"/>
</dbReference>
<comment type="subunit">
    <text evidence="9">Heterodimer composed of 2 chains; the small (or glutamine) chain promotes the hydrolysis of glutamine to ammonia, which is used by the large (or ammonia) chain to synthesize carbamoyl phosphate.</text>
</comment>
<feature type="active site" evidence="12">
    <location>
        <position position="354"/>
    </location>
</feature>
<dbReference type="EC" id="6.3.5.5" evidence="12"/>
<gene>
    <name evidence="12 14" type="primary">carA</name>
    <name evidence="14" type="ORF">Bangp_016</name>
</gene>
<dbReference type="PRINTS" id="PR00097">
    <property type="entry name" value="ANTSNTHASEII"/>
</dbReference>
<dbReference type="GO" id="GO:0004088">
    <property type="term" value="F:carbamoyl-phosphate synthase (glutamine-hydrolyzing) activity"/>
    <property type="evidence" value="ECO:0007669"/>
    <property type="project" value="UniProtKB-UniRule"/>
</dbReference>
<feature type="binding site" evidence="12">
    <location>
        <position position="48"/>
    </location>
    <ligand>
        <name>L-glutamine</name>
        <dbReference type="ChEBI" id="CHEBI:58359"/>
    </ligand>
</feature>
<comment type="subunit">
    <text evidence="12">Composed of two chains; the small (or glutamine) chain promotes the hydrolysis of glutamine to ammonia, which is used by the large (or ammonia) chain to synthesize carbamoyl phosphate. Tetramer of heterodimers (alpha,beta)4.</text>
</comment>
<feature type="binding site" evidence="12">
    <location>
        <position position="243"/>
    </location>
    <ligand>
        <name>L-glutamine</name>
        <dbReference type="ChEBI" id="CHEBI:58359"/>
    </ligand>
</feature>
<feature type="binding site" evidence="12">
    <location>
        <position position="309"/>
    </location>
    <ligand>
        <name>L-glutamine</name>
        <dbReference type="ChEBI" id="CHEBI:58359"/>
    </ligand>
</feature>
<keyword evidence="5 12" id="KW-0547">Nucleotide-binding</keyword>
<dbReference type="PRINTS" id="PR00096">
    <property type="entry name" value="GATASE"/>
</dbReference>
<evidence type="ECO:0000256" key="10">
    <source>
        <dbReference type="ARBA" id="ARBA00048816"/>
    </source>
</evidence>
<dbReference type="GO" id="GO:0044205">
    <property type="term" value="P:'de novo' UMP biosynthetic process"/>
    <property type="evidence" value="ECO:0007669"/>
    <property type="project" value="UniProtKB-UniRule"/>
</dbReference>
<evidence type="ECO:0000256" key="1">
    <source>
        <dbReference type="ARBA" id="ARBA00004812"/>
    </source>
</evidence>
<dbReference type="Gene3D" id="3.40.50.880">
    <property type="match status" value="1"/>
</dbReference>
<evidence type="ECO:0000256" key="2">
    <source>
        <dbReference type="ARBA" id="ARBA00005077"/>
    </source>
</evidence>
<evidence type="ECO:0000256" key="7">
    <source>
        <dbReference type="ARBA" id="ARBA00022962"/>
    </source>
</evidence>
<comment type="function">
    <text evidence="12">Small subunit of the glutamine-dependent carbamoyl phosphate synthetase (CPSase). CPSase catalyzes the formation of carbamoyl phosphate from the ammonia moiety of glutamine, carbonate, and phosphate donated by ATP, constituting the first step of 2 biosynthetic pathways, one leading to arginine and/or urea and the other to pyrimidine nucleotides. The small subunit (glutamine amidotransferase) binds and cleaves glutamine to supply the large subunit with the substrate ammonia.</text>
</comment>
<dbReference type="EMBL" id="KY709207">
    <property type="protein sequence ID" value="ARO90345.1"/>
    <property type="molecule type" value="Genomic_DNA"/>
</dbReference>
<dbReference type="RefSeq" id="YP_009296755.1">
    <property type="nucleotide sequence ID" value="NC_031173.1"/>
</dbReference>
<organism evidence="14">
    <name type="scientific">Bangiopsis subsimplex</name>
    <dbReference type="NCBI Taxonomy" id="139980"/>
    <lineage>
        <taxon>Eukaryota</taxon>
        <taxon>Rhodophyta</taxon>
        <taxon>Stylonematophyceae</taxon>
        <taxon>Stylonematales</taxon>
        <taxon>Stylonemataceae</taxon>
        <taxon>Bangiopsis</taxon>
    </lineage>
</organism>
<evidence type="ECO:0000256" key="11">
    <source>
        <dbReference type="ARBA" id="ARBA00049285"/>
    </source>
</evidence>
<feature type="active site" evidence="12">
    <location>
        <position position="352"/>
    </location>
</feature>
<dbReference type="NCBIfam" id="NF009475">
    <property type="entry name" value="PRK12838.1"/>
    <property type="match status" value="1"/>
</dbReference>
<dbReference type="GeneID" id="29073168"/>
<feature type="binding site" evidence="12">
    <location>
        <position position="312"/>
    </location>
    <ligand>
        <name>L-glutamine</name>
        <dbReference type="ChEBI" id="CHEBI:58359"/>
    </ligand>
</feature>
<feature type="binding site" evidence="12">
    <location>
        <position position="270"/>
    </location>
    <ligand>
        <name>L-glutamine</name>
        <dbReference type="ChEBI" id="CHEBI:58359"/>
    </ligand>
</feature>
<feature type="binding site" evidence="12">
    <location>
        <position position="273"/>
    </location>
    <ligand>
        <name>L-glutamine</name>
        <dbReference type="ChEBI" id="CHEBI:58359"/>
    </ligand>
</feature>
<dbReference type="Gene3D" id="3.50.30.20">
    <property type="entry name" value="Carbamoyl-phosphate synthase small subunit, N-terminal domain"/>
    <property type="match status" value="1"/>
</dbReference>
<evidence type="ECO:0000256" key="5">
    <source>
        <dbReference type="ARBA" id="ARBA00022741"/>
    </source>
</evidence>
<dbReference type="InterPro" id="IPR002474">
    <property type="entry name" value="CarbamoylP_synth_ssu_N"/>
</dbReference>
<keyword evidence="12" id="KW-0028">Amino-acid biosynthesis</keyword>
<comment type="catalytic activity">
    <reaction evidence="10 12">
        <text>hydrogencarbonate + L-glutamine + 2 ATP + H2O = carbamoyl phosphate + L-glutamate + 2 ADP + phosphate + 2 H(+)</text>
        <dbReference type="Rhea" id="RHEA:18633"/>
        <dbReference type="ChEBI" id="CHEBI:15377"/>
        <dbReference type="ChEBI" id="CHEBI:15378"/>
        <dbReference type="ChEBI" id="CHEBI:17544"/>
        <dbReference type="ChEBI" id="CHEBI:29985"/>
        <dbReference type="ChEBI" id="CHEBI:30616"/>
        <dbReference type="ChEBI" id="CHEBI:43474"/>
        <dbReference type="ChEBI" id="CHEBI:58228"/>
        <dbReference type="ChEBI" id="CHEBI:58359"/>
        <dbReference type="ChEBI" id="CHEBI:456216"/>
        <dbReference type="EC" id="6.3.5.5"/>
    </reaction>
</comment>
<dbReference type="GO" id="GO:0006526">
    <property type="term" value="P:L-arginine biosynthetic process"/>
    <property type="evidence" value="ECO:0007669"/>
    <property type="project" value="UniProtKB-UniRule"/>
</dbReference>
<dbReference type="InterPro" id="IPR050472">
    <property type="entry name" value="Anth_synth/Amidotransfase"/>
</dbReference>
<name>A0A1C9CCG9_9RHOD</name>
<proteinExistence type="inferred from homology"/>
<dbReference type="InterPro" id="IPR006274">
    <property type="entry name" value="CarbamoylP_synth_ssu"/>
</dbReference>
<evidence type="ECO:0000256" key="12">
    <source>
        <dbReference type="HAMAP-Rule" id="MF_01209"/>
    </source>
</evidence>
<keyword evidence="4 12" id="KW-0436">Ligase</keyword>
<dbReference type="UniPathway" id="UPA00068">
    <property type="reaction ID" value="UER00171"/>
</dbReference>
<dbReference type="FunFam" id="3.50.30.20:FF:000001">
    <property type="entry name" value="Carbamoyl-phosphate synthase small chain"/>
    <property type="match status" value="1"/>
</dbReference>
<reference evidence="14" key="1">
    <citation type="journal article" date="2016" name="BMC Biol.">
        <title>Parallel evolution of highly conserved plastid genome architecture in red seaweeds and seed plants.</title>
        <authorList>
            <person name="Lee J."/>
            <person name="Cho C.H."/>
            <person name="Park S.I."/>
            <person name="Choi J.W."/>
            <person name="Song H.S."/>
            <person name="West J.A."/>
            <person name="Bhattacharya D."/>
            <person name="Yoon H.S."/>
        </authorList>
    </citation>
    <scope>NUCLEOTIDE SEQUENCE</scope>
</reference>
<evidence type="ECO:0000259" key="13">
    <source>
        <dbReference type="SMART" id="SM01097"/>
    </source>
</evidence>
<dbReference type="Pfam" id="PF00988">
    <property type="entry name" value="CPSase_sm_chain"/>
    <property type="match status" value="1"/>
</dbReference>
<dbReference type="GO" id="GO:0006541">
    <property type="term" value="P:glutamine metabolic process"/>
    <property type="evidence" value="ECO:0007669"/>
    <property type="project" value="InterPro"/>
</dbReference>
<feature type="domain" description="Carbamoyl-phosphate synthase small subunit N-terminal" evidence="13">
    <location>
        <begin position="4"/>
        <end position="134"/>
    </location>
</feature>
<protein>
    <recommendedName>
        <fullName evidence="12">Carbamoyl phosphate synthase small chain</fullName>
        <ecNumber evidence="12">6.3.5.5</ecNumber>
    </recommendedName>
    <alternativeName>
        <fullName evidence="12">Carbamoyl phosphate synthetase glutamine chain</fullName>
    </alternativeName>
</protein>
<dbReference type="InterPro" id="IPR017926">
    <property type="entry name" value="GATASE"/>
</dbReference>
<comment type="similarity">
    <text evidence="3 12">Belongs to the CarA family.</text>
</comment>
<dbReference type="GO" id="GO:0006207">
    <property type="term" value="P:'de novo' pyrimidine nucleobase biosynthetic process"/>
    <property type="evidence" value="ECO:0007669"/>
    <property type="project" value="InterPro"/>
</dbReference>
<accession>A0A1C9CCG9</accession>
<evidence type="ECO:0000313" key="14">
    <source>
        <dbReference type="EMBL" id="AOM66098.1"/>
    </source>
</evidence>
<evidence type="ECO:0000256" key="3">
    <source>
        <dbReference type="ARBA" id="ARBA00007800"/>
    </source>
</evidence>
<feature type="region of interest" description="CPSase" evidence="12">
    <location>
        <begin position="1"/>
        <end position="192"/>
    </location>
</feature>
<sequence>MKRKQALLVLEDGTYYKGWSLTSPCTVTGEVVFTTGMTGYQEIMTDPSYAEQIVIFTYPEIGNTGINDDDNESKKIHCKAIISRNICQYPSNWRMQRSLIDDLDKQQIPVIYGFDTRKLTQHIRVYGSMNGCISNEILDIKQLLHLVRKTPSMEGLDLVKNVTASATYEWKIANDLKWNYKSSFNNSNQKRKKVVVLDYGVKYNILRRLYSCGLDVVVMPATSTVQEILETKPSGIMLSNGPGDPSAVSYAINIIRSLIDQNIPIFGICMGHQLLCLALGAETFKLKFGHRGINHPTGIFQKVEITSQNHGFAVNTSLAENNEIKITHYNLNDWTIAGIVHREHPIFSVQYHPEASPGPHDTDFLFNTFAQIVIGKFKI</sequence>
<keyword evidence="7 12" id="KW-0315">Glutamine amidotransferase</keyword>
<keyword evidence="15" id="KW-0150">Chloroplast</keyword>
<dbReference type="PANTHER" id="PTHR43418:SF7">
    <property type="entry name" value="CARBAMOYL-PHOSPHATE SYNTHASE SMALL CHAIN"/>
    <property type="match status" value="1"/>
</dbReference>
<dbReference type="CDD" id="cd01744">
    <property type="entry name" value="GATase1_CPSase"/>
    <property type="match status" value="1"/>
</dbReference>
<evidence type="ECO:0000256" key="4">
    <source>
        <dbReference type="ARBA" id="ARBA00022598"/>
    </source>
</evidence>
<feature type="binding site" evidence="12">
    <location>
        <position position="241"/>
    </location>
    <ligand>
        <name>L-glutamine</name>
        <dbReference type="ChEBI" id="CHEBI:58359"/>
    </ligand>
</feature>
<evidence type="ECO:0000313" key="15">
    <source>
        <dbReference type="EMBL" id="ARO90345.1"/>
    </source>
</evidence>
<dbReference type="UniPathway" id="UPA00070">
    <property type="reaction ID" value="UER00115"/>
</dbReference>
<dbReference type="SMART" id="SM01097">
    <property type="entry name" value="CPSase_sm_chain"/>
    <property type="match status" value="1"/>
</dbReference>
<evidence type="ECO:0000256" key="9">
    <source>
        <dbReference type="ARBA" id="ARBA00044031"/>
    </source>
</evidence>
<dbReference type="GO" id="GO:0005524">
    <property type="term" value="F:ATP binding"/>
    <property type="evidence" value="ECO:0007669"/>
    <property type="project" value="UniProtKB-UniRule"/>
</dbReference>
<feature type="active site" description="Nucleophile" evidence="12">
    <location>
        <position position="269"/>
    </location>
</feature>
<dbReference type="HAMAP" id="MF_01209">
    <property type="entry name" value="CPSase_S_chain"/>
    <property type="match status" value="1"/>
</dbReference>
<evidence type="ECO:0000256" key="6">
    <source>
        <dbReference type="ARBA" id="ARBA00022840"/>
    </source>
</evidence>
<dbReference type="InterPro" id="IPR035686">
    <property type="entry name" value="CPSase_GATase1"/>
</dbReference>
<keyword evidence="6 12" id="KW-0067">ATP-binding</keyword>
<keyword evidence="12" id="KW-0055">Arginine biosynthesis</keyword>
<keyword evidence="14" id="KW-0934">Plastid</keyword>
<dbReference type="PRINTS" id="PR00099">
    <property type="entry name" value="CPSGATASE"/>
</dbReference>
<dbReference type="SUPFAM" id="SSF52317">
    <property type="entry name" value="Class I glutamine amidotransferase-like"/>
    <property type="match status" value="1"/>
</dbReference>
<comment type="pathway">
    <text evidence="2 12">Amino-acid biosynthesis; L-arginine biosynthesis; carbamoyl phosphate from bicarbonate: step 1/1.</text>
</comment>
<dbReference type="InterPro" id="IPR036480">
    <property type="entry name" value="CarbP_synth_ssu_N_sf"/>
</dbReference>
<dbReference type="InterPro" id="IPR029062">
    <property type="entry name" value="Class_I_gatase-like"/>
</dbReference>
<dbReference type="SUPFAM" id="SSF52021">
    <property type="entry name" value="Carbamoyl phosphate synthetase, small subunit N-terminal domain"/>
    <property type="match status" value="1"/>
</dbReference>
<reference evidence="15" key="2">
    <citation type="submission" date="2017-03" db="EMBL/GenBank/DDBJ databases">
        <title>The new red algal subphylum Proteorhodophytina comprises the largest and most divergent plastid genomes known.</title>
        <authorList>
            <person name="Munoz-Gomez S.A."/>
            <person name="Mejia-Franco F.G."/>
            <person name="Durnin K."/>
            <person name="Morgan C."/>
            <person name="Grisdale C.J."/>
            <person name="Archibald J.M."/>
            <person name="Slamovits C.H."/>
        </authorList>
    </citation>
    <scope>NUCLEOTIDE SEQUENCE</scope>
    <source>
        <strain evidence="15">UTEX LB2854</strain>
    </source>
</reference>
<feature type="binding site" evidence="12">
    <location>
        <position position="311"/>
    </location>
    <ligand>
        <name>L-glutamine</name>
        <dbReference type="ChEBI" id="CHEBI:58359"/>
    </ligand>
</feature>
<dbReference type="EMBL" id="KX284718">
    <property type="protein sequence ID" value="AOM66098.1"/>
    <property type="molecule type" value="Genomic_DNA"/>
</dbReference>